<evidence type="ECO:0000313" key="1">
    <source>
        <dbReference type="EMBL" id="ADB18727.1"/>
    </source>
</evidence>
<dbReference type="Proteomes" id="UP000001887">
    <property type="component" value="Chromosome"/>
</dbReference>
<dbReference type="EMBL" id="CP001848">
    <property type="protein sequence ID" value="ADB18727.1"/>
    <property type="molecule type" value="Genomic_DNA"/>
</dbReference>
<dbReference type="Gene3D" id="3.10.450.50">
    <property type="match status" value="1"/>
</dbReference>
<accession>D2R2Z4</accession>
<name>D2R2Z4_PIRSD</name>
<dbReference type="KEGG" id="psl:Psta_4075"/>
<organism evidence="1 2">
    <name type="scientific">Pirellula staleyi (strain ATCC 27377 / DSM 6068 / ICPB 4128)</name>
    <name type="common">Pirella staleyi</name>
    <dbReference type="NCBI Taxonomy" id="530564"/>
    <lineage>
        <taxon>Bacteria</taxon>
        <taxon>Pseudomonadati</taxon>
        <taxon>Planctomycetota</taxon>
        <taxon>Planctomycetia</taxon>
        <taxon>Pirellulales</taxon>
        <taxon>Pirellulaceae</taxon>
        <taxon>Pirellula</taxon>
    </lineage>
</organism>
<dbReference type="SUPFAM" id="SSF54427">
    <property type="entry name" value="NTF2-like"/>
    <property type="match status" value="1"/>
</dbReference>
<proteinExistence type="predicted"/>
<dbReference type="eggNOG" id="COG3631">
    <property type="taxonomic scope" value="Bacteria"/>
</dbReference>
<dbReference type="InterPro" id="IPR032710">
    <property type="entry name" value="NTF2-like_dom_sf"/>
</dbReference>
<sequence length="108" mass="11700">MTLNLPQPVAAYFAADKASGESVAQCFAENAVVKDEGHTYNGRAAIKKWKEEAASKYEYTCEPLTCESHNSKSIVTCRLVGNFPGSPIDLRFAFELAGEQIASLEVAP</sequence>
<evidence type="ECO:0000313" key="2">
    <source>
        <dbReference type="Proteomes" id="UP000001887"/>
    </source>
</evidence>
<dbReference type="STRING" id="530564.Psta_4075"/>
<keyword evidence="2" id="KW-1185">Reference proteome</keyword>
<dbReference type="HOGENOM" id="CLU_148715_1_0_0"/>
<reference evidence="1 2" key="1">
    <citation type="journal article" date="2009" name="Stand. Genomic Sci.">
        <title>Complete genome sequence of Pirellula staleyi type strain (ATCC 27377).</title>
        <authorList>
            <person name="Clum A."/>
            <person name="Tindall B.J."/>
            <person name="Sikorski J."/>
            <person name="Ivanova N."/>
            <person name="Mavrommatis K."/>
            <person name="Lucas S."/>
            <person name="Glavina del Rio T."/>
            <person name="Nolan M."/>
            <person name="Chen F."/>
            <person name="Tice H."/>
            <person name="Pitluck S."/>
            <person name="Cheng J.F."/>
            <person name="Chertkov O."/>
            <person name="Brettin T."/>
            <person name="Han C."/>
            <person name="Detter J.C."/>
            <person name="Kuske C."/>
            <person name="Bruce D."/>
            <person name="Goodwin L."/>
            <person name="Ovchinikova G."/>
            <person name="Pati A."/>
            <person name="Mikhailova N."/>
            <person name="Chen A."/>
            <person name="Palaniappan K."/>
            <person name="Land M."/>
            <person name="Hauser L."/>
            <person name="Chang Y.J."/>
            <person name="Jeffries C.D."/>
            <person name="Chain P."/>
            <person name="Rohde M."/>
            <person name="Goker M."/>
            <person name="Bristow J."/>
            <person name="Eisen J.A."/>
            <person name="Markowitz V."/>
            <person name="Hugenholtz P."/>
            <person name="Kyrpides N.C."/>
            <person name="Klenk H.P."/>
            <person name="Lapidus A."/>
        </authorList>
    </citation>
    <scope>NUCLEOTIDE SEQUENCE [LARGE SCALE GENOMIC DNA]</scope>
    <source>
        <strain evidence="2">ATCC 27377 / DSM 6068 / ICPB 4128</strain>
    </source>
</reference>
<protein>
    <recommendedName>
        <fullName evidence="3">SnoaL-like domain-containing protein</fullName>
    </recommendedName>
</protein>
<evidence type="ECO:0008006" key="3">
    <source>
        <dbReference type="Google" id="ProtNLM"/>
    </source>
</evidence>
<dbReference type="OrthoDB" id="8684708at2"/>
<gene>
    <name evidence="1" type="ordered locus">Psta_4075</name>
</gene>
<dbReference type="AlphaFoldDB" id="D2R2Z4"/>